<keyword evidence="6" id="KW-1185">Reference proteome</keyword>
<evidence type="ECO:0000259" key="3">
    <source>
        <dbReference type="Pfam" id="PF26381"/>
    </source>
</evidence>
<reference evidence="5 6" key="1">
    <citation type="submission" date="2022-02" db="EMBL/GenBank/DDBJ databases">
        <title>Halomonas fukangensis sp. nov., a halophilic bacterium isolated from a bulk soil of Kalidium foliatum at Fukang.</title>
        <authorList>
            <person name="Huang Y."/>
        </authorList>
    </citation>
    <scope>NUCLEOTIDE SEQUENCE [LARGE SCALE GENOMIC DNA]</scope>
    <source>
        <strain evidence="5 6">EGI 63088</strain>
    </source>
</reference>
<dbReference type="InterPro" id="IPR058747">
    <property type="entry name" value="PglY_C"/>
</dbReference>
<dbReference type="Pfam" id="PF19557">
    <property type="entry name" value="DUF6079_1st"/>
    <property type="match status" value="1"/>
</dbReference>
<feature type="compositionally biased region" description="Pro residues" evidence="1">
    <location>
        <begin position="1168"/>
        <end position="1179"/>
    </location>
</feature>
<dbReference type="Proteomes" id="UP001202117">
    <property type="component" value="Unassembled WGS sequence"/>
</dbReference>
<evidence type="ECO:0000259" key="2">
    <source>
        <dbReference type="Pfam" id="PF19557"/>
    </source>
</evidence>
<dbReference type="Pfam" id="PF26381">
    <property type="entry name" value="BREX_PglY_5th"/>
    <property type="match status" value="1"/>
</dbReference>
<evidence type="ECO:0000313" key="5">
    <source>
        <dbReference type="EMBL" id="MCH4564700.1"/>
    </source>
</evidence>
<gene>
    <name evidence="5" type="ORF">MKP05_16485</name>
</gene>
<dbReference type="RefSeq" id="WP_240569311.1">
    <property type="nucleotide sequence ID" value="NZ_JAKVPY010000022.1"/>
</dbReference>
<dbReference type="Pfam" id="PF26382">
    <property type="entry name" value="BREX_PglY_6th"/>
    <property type="match status" value="1"/>
</dbReference>
<name>A0ABS9RXZ7_9GAMM</name>
<accession>A0ABS9RXZ7</accession>
<evidence type="ECO:0000313" key="6">
    <source>
        <dbReference type="Proteomes" id="UP001202117"/>
    </source>
</evidence>
<comment type="caution">
    <text evidence="5">The sequence shown here is derived from an EMBL/GenBank/DDBJ whole genome shotgun (WGS) entry which is preliminary data.</text>
</comment>
<evidence type="ECO:0000256" key="1">
    <source>
        <dbReference type="SAM" id="MobiDB-lite"/>
    </source>
</evidence>
<protein>
    <submittedName>
        <fullName evidence="5">DUF6079 family protein</fullName>
    </submittedName>
</protein>
<dbReference type="InterPro" id="IPR058748">
    <property type="entry name" value="PglY_5th"/>
</dbReference>
<organism evidence="5 6">
    <name type="scientific">Halomonas flagellata</name>
    <dbReference type="NCBI Taxonomy" id="2920385"/>
    <lineage>
        <taxon>Bacteria</taxon>
        <taxon>Pseudomonadati</taxon>
        <taxon>Pseudomonadota</taxon>
        <taxon>Gammaproteobacteria</taxon>
        <taxon>Oceanospirillales</taxon>
        <taxon>Halomonadaceae</taxon>
        <taxon>Halomonas</taxon>
    </lineage>
</organism>
<feature type="domain" description="DUF6079" evidence="2">
    <location>
        <begin position="32"/>
        <end position="101"/>
    </location>
</feature>
<feature type="region of interest" description="Disordered" evidence="1">
    <location>
        <begin position="1167"/>
        <end position="1205"/>
    </location>
</feature>
<sequence length="1239" mass="138183">MTLIKELIEIPEKVQRGDFVLNLSQGLEGDAVHQTLAQYVVTPQLAKAFDEALAFIKSTVADNQNRQKGAYLHGSFGSGKSHFMAVLHLLLQGNTEARAIKELAPTISRHDDWLQQHNILLVPYHMIGAPSIEAGILGGYVRYIKKRHPEAPQPGFYLSDRLFRDAEGMRRRLGDDQFFELLNQEDAGPANDDGWGEVGDERWTPQSFEAVLQGRASMEDHTALVSALVGTFFQSMSDLANASSDELKSGEKVGYVDFDEGLRIMTQHAKSLGYDAVVLFLDELILWLASHISDHQFIANNIQKVVKLVEPSEPRALPVASFIARQRDLREFVGDQAVGASQVALSDSLKYWEGRFHTITLEDRNLPVIAQRRLLKPKDEAARQQIQQAFDAIDKSLREDVHNILLTTQGDREMFRELYPFSPALIQALVALSSALQRERTALKVMLMLLVEQRDTLELGGVIPVGDLYDVIASEAEPFSEQMRAHFENAKQLFERKLIPLLEAEHEISYAEFKALPVGDAKARAFNNDLRLLKTLLLAALVPEVECFKQLTANKLAALNHGTIKSPIPGREAQAVMTRCRKWGGQVGEIKITDNSNNPTIAIQIAGVDTESILEQAQIHDNDGSRRKMIKDLVYEAFGINAEGQLFIEHRWLWRGTWRHVDVLFQNVWEIDDFNIFEANGDDWKLIVDFPFDTGGHTPADDRARVQDYLDTGNTTRTLCWLPSFLSRSAQRDLGILVRLDYVLKSDDRFSSFSKHLTPVDRAQARTLLENQRSQLQQRLKDCLLGAYGASSPVPGSLDESTTLDEQVMSLEPSFKPRLPHGVNLGQAFEQLLDQALRFQYPEHPEFKTEVRVNDLGKVLAEMRRAVHAPNGRIDVEGSLRGLMEKIAEPLGLGTMHERHFVFKDTWPNLLRTNLAKMGQGNTSLNVAQLRSAIDHLEPKGLPVEVQNLLILVFMEHGHYACQLHGQEYDPGLKGKELPDNLVLSKQELAEPAVWKGALDKAGAILGITLRSQLRTANHQNELVKQVREEAEAYVPSAEALVEVLRHRLAQLGVSDQGQRLATAEYALSLMNELHDCEGTALIEALADCQAPSSDQALGRSLKTAQEVASRVKHNNWTLLEKIWKGGNAEAQAIEERVIEALKADELAKAIGPVLERAQEDATALIAPTPPVIDPPKPPGGGDGGTGTGPTKRVVRQEQRRGLTRQQAKQLFAELEAELSDDQVLDVDFTITTREGCDV</sequence>
<evidence type="ECO:0000259" key="4">
    <source>
        <dbReference type="Pfam" id="PF26382"/>
    </source>
</evidence>
<proteinExistence type="predicted"/>
<dbReference type="InterPro" id="IPR045725">
    <property type="entry name" value="DUF6079_N"/>
</dbReference>
<feature type="domain" description="ATPase PglY C-terminal" evidence="4">
    <location>
        <begin position="1000"/>
        <end position="1170"/>
    </location>
</feature>
<feature type="domain" description="ATPase PglY 5th" evidence="3">
    <location>
        <begin position="855"/>
        <end position="954"/>
    </location>
</feature>
<dbReference type="EMBL" id="JAKVPY010000022">
    <property type="protein sequence ID" value="MCH4564700.1"/>
    <property type="molecule type" value="Genomic_DNA"/>
</dbReference>